<feature type="transmembrane region" description="Helical" evidence="6">
    <location>
        <begin position="57"/>
        <end position="75"/>
    </location>
</feature>
<evidence type="ECO:0000256" key="2">
    <source>
        <dbReference type="ARBA" id="ARBA00010581"/>
    </source>
</evidence>
<dbReference type="InterPro" id="IPR035973">
    <property type="entry name" value="Cyt_c_oxidase_su3-like_sf"/>
</dbReference>
<dbReference type="GO" id="GO:0004129">
    <property type="term" value="F:cytochrome-c oxidase activity"/>
    <property type="evidence" value="ECO:0007669"/>
    <property type="project" value="InterPro"/>
</dbReference>
<dbReference type="PANTHER" id="PTHR11403:SF10">
    <property type="entry name" value="CYTOCHROME C OXIDASE"/>
    <property type="match status" value="1"/>
</dbReference>
<comment type="similarity">
    <text evidence="2">Belongs to the cytochrome c oxidase subunit 3 family.</text>
</comment>
<dbReference type="PANTHER" id="PTHR11403">
    <property type="entry name" value="CYTOCHROME C OXIDASE SUBUNIT III"/>
    <property type="match status" value="1"/>
</dbReference>
<evidence type="ECO:0000256" key="1">
    <source>
        <dbReference type="ARBA" id="ARBA00004141"/>
    </source>
</evidence>
<dbReference type="EMBL" id="UINC01000041">
    <property type="protein sequence ID" value="SUZ47903.1"/>
    <property type="molecule type" value="Genomic_DNA"/>
</dbReference>
<gene>
    <name evidence="8" type="ORF">METZ01_LOCUS757</name>
</gene>
<keyword evidence="4 6" id="KW-1133">Transmembrane helix</keyword>
<comment type="subcellular location">
    <subcellularLocation>
        <location evidence="1">Membrane</location>
        <topology evidence="1">Multi-pass membrane protein</topology>
    </subcellularLocation>
</comment>
<dbReference type="PROSITE" id="PS50253">
    <property type="entry name" value="COX3"/>
    <property type="match status" value="1"/>
</dbReference>
<dbReference type="AlphaFoldDB" id="A0A381N2Q0"/>
<dbReference type="GO" id="GO:0019646">
    <property type="term" value="P:aerobic electron transport chain"/>
    <property type="evidence" value="ECO:0007669"/>
    <property type="project" value="InterPro"/>
</dbReference>
<evidence type="ECO:0000256" key="5">
    <source>
        <dbReference type="ARBA" id="ARBA00023136"/>
    </source>
</evidence>
<protein>
    <recommendedName>
        <fullName evidence="7">Heme-copper oxidase subunit III family profile domain-containing protein</fullName>
    </recommendedName>
</protein>
<feature type="transmembrane region" description="Helical" evidence="6">
    <location>
        <begin position="20"/>
        <end position="42"/>
    </location>
</feature>
<proteinExistence type="inferred from homology"/>
<dbReference type="InterPro" id="IPR024791">
    <property type="entry name" value="Cyt_c/ubiquinol_Oxase_su3"/>
</dbReference>
<sequence>MSEQKTTTEPGVLGLSHAQVFVYLLLTVITIVFLFFINAYVFRMNFDDWQSLPDPRLLWVNSGSLTAASLGMYWASKASQNGDRDNYKLGLFVGGLFALVFLIGQLIVWQQLISLDYFLASNPANTFFYLITGIHGIHLLGGIIALAVVVYKSRLISAVVLLSSQTSLLATYWHYMLAVWVVFFGLFLTT</sequence>
<dbReference type="Pfam" id="PF00510">
    <property type="entry name" value="COX3"/>
    <property type="match status" value="1"/>
</dbReference>
<evidence type="ECO:0000313" key="8">
    <source>
        <dbReference type="EMBL" id="SUZ47903.1"/>
    </source>
</evidence>
<accession>A0A381N2Q0</accession>
<dbReference type="SUPFAM" id="SSF81452">
    <property type="entry name" value="Cytochrome c oxidase subunit III-like"/>
    <property type="match status" value="1"/>
</dbReference>
<name>A0A381N2Q0_9ZZZZ</name>
<organism evidence="8">
    <name type="scientific">marine metagenome</name>
    <dbReference type="NCBI Taxonomy" id="408172"/>
    <lineage>
        <taxon>unclassified sequences</taxon>
        <taxon>metagenomes</taxon>
        <taxon>ecological metagenomes</taxon>
    </lineage>
</organism>
<dbReference type="InterPro" id="IPR000298">
    <property type="entry name" value="Cyt_c_oxidase-like_su3"/>
</dbReference>
<keyword evidence="5 6" id="KW-0472">Membrane</keyword>
<evidence type="ECO:0000259" key="7">
    <source>
        <dbReference type="PROSITE" id="PS50253"/>
    </source>
</evidence>
<evidence type="ECO:0000256" key="3">
    <source>
        <dbReference type="ARBA" id="ARBA00022692"/>
    </source>
</evidence>
<reference evidence="8" key="1">
    <citation type="submission" date="2018-05" db="EMBL/GenBank/DDBJ databases">
        <authorList>
            <person name="Lanie J.A."/>
            <person name="Ng W.-L."/>
            <person name="Kazmierczak K.M."/>
            <person name="Andrzejewski T.M."/>
            <person name="Davidsen T.M."/>
            <person name="Wayne K.J."/>
            <person name="Tettelin H."/>
            <person name="Glass J.I."/>
            <person name="Rusch D."/>
            <person name="Podicherti R."/>
            <person name="Tsui H.-C.T."/>
            <person name="Winkler M.E."/>
        </authorList>
    </citation>
    <scope>NUCLEOTIDE SEQUENCE</scope>
</reference>
<feature type="transmembrane region" description="Helical" evidence="6">
    <location>
        <begin position="127"/>
        <end position="151"/>
    </location>
</feature>
<evidence type="ECO:0000256" key="6">
    <source>
        <dbReference type="SAM" id="Phobius"/>
    </source>
</evidence>
<feature type="domain" description="Heme-copper oxidase subunit III family profile" evidence="7">
    <location>
        <begin position="24"/>
        <end position="190"/>
    </location>
</feature>
<keyword evidence="3 6" id="KW-0812">Transmembrane</keyword>
<dbReference type="Gene3D" id="1.20.120.80">
    <property type="entry name" value="Cytochrome c oxidase, subunit III, four-helix bundle"/>
    <property type="match status" value="1"/>
</dbReference>
<dbReference type="InterPro" id="IPR013833">
    <property type="entry name" value="Cyt_c_oxidase_su3_a-hlx"/>
</dbReference>
<feature type="transmembrane region" description="Helical" evidence="6">
    <location>
        <begin position="87"/>
        <end position="107"/>
    </location>
</feature>
<dbReference type="GO" id="GO:0016020">
    <property type="term" value="C:membrane"/>
    <property type="evidence" value="ECO:0007669"/>
    <property type="project" value="UniProtKB-SubCell"/>
</dbReference>
<evidence type="ECO:0000256" key="4">
    <source>
        <dbReference type="ARBA" id="ARBA00022989"/>
    </source>
</evidence>